<dbReference type="Proteomes" id="UP000050331">
    <property type="component" value="Chromosome"/>
</dbReference>
<dbReference type="KEGG" id="lao:AOX59_02425"/>
<reference evidence="1 2" key="1">
    <citation type="submission" date="2016-01" db="EMBL/GenBank/DDBJ databases">
        <title>Complete genome sequence of strain Lentibacillus amyloliquefaciens LAM0015T isolated from saline sediment.</title>
        <authorList>
            <person name="Wang J.-L."/>
            <person name="He M.-X."/>
        </authorList>
    </citation>
    <scope>NUCLEOTIDE SEQUENCE [LARGE SCALE GENOMIC DNA]</scope>
    <source>
        <strain evidence="1 2">LAM0015</strain>
    </source>
</reference>
<evidence type="ECO:0000313" key="1">
    <source>
        <dbReference type="EMBL" id="ALX47558.1"/>
    </source>
</evidence>
<dbReference type="RefSeq" id="WP_068441328.1">
    <property type="nucleotide sequence ID" value="NZ_CP013862.1"/>
</dbReference>
<dbReference type="EMBL" id="CP013862">
    <property type="protein sequence ID" value="ALX47558.1"/>
    <property type="molecule type" value="Genomic_DNA"/>
</dbReference>
<organism evidence="1 2">
    <name type="scientific">Lentibacillus amyloliquefaciens</name>
    <dbReference type="NCBI Taxonomy" id="1472767"/>
    <lineage>
        <taxon>Bacteria</taxon>
        <taxon>Bacillati</taxon>
        <taxon>Bacillota</taxon>
        <taxon>Bacilli</taxon>
        <taxon>Bacillales</taxon>
        <taxon>Bacillaceae</taxon>
        <taxon>Lentibacillus</taxon>
    </lineage>
</organism>
<keyword evidence="2" id="KW-1185">Reference proteome</keyword>
<dbReference type="AlphaFoldDB" id="A0A0U4F1V0"/>
<evidence type="ECO:0000313" key="2">
    <source>
        <dbReference type="Proteomes" id="UP000050331"/>
    </source>
</evidence>
<accession>A0A0U4F1V0</accession>
<name>A0A0U4F1V0_9BACI</name>
<dbReference type="OrthoDB" id="2704424at2"/>
<protein>
    <submittedName>
        <fullName evidence="1">Uncharacterized protein</fullName>
    </submittedName>
</protein>
<proteinExistence type="predicted"/>
<gene>
    <name evidence="1" type="ORF">AOX59_02425</name>
</gene>
<sequence>MDMVVNGEYRVVDVGYIKEIKALSVVFIVKDGEVEMEVDDMTLDVIQTIYRADKEAFIPLDVKNKKVILDGVPTT</sequence>